<accession>A0A7Z0D9L2</accession>
<dbReference type="PANTHER" id="PTHR43649:SF34">
    <property type="entry name" value="ABC TRANSPORTER PERIPLASMIC-BINDING PROTEIN YCJN-RELATED"/>
    <property type="match status" value="1"/>
</dbReference>
<dbReference type="PANTHER" id="PTHR43649">
    <property type="entry name" value="ARABINOSE-BINDING PROTEIN-RELATED"/>
    <property type="match status" value="1"/>
</dbReference>
<keyword evidence="5" id="KW-0762">Sugar transport</keyword>
<dbReference type="RefSeq" id="WP_218843815.1">
    <property type="nucleotide sequence ID" value="NZ_JACBZS010000001.1"/>
</dbReference>
<dbReference type="EMBL" id="JACBZS010000001">
    <property type="protein sequence ID" value="NYI71462.1"/>
    <property type="molecule type" value="Genomic_DNA"/>
</dbReference>
<sequence>MRMMRVAAIALVCALVATACGTRGARNPDDNTLLVWSMEVQPDRIEATERVFARFTERTGISVDLVPVEDAQVGQLLASAALAGEMPDVITALPLGLAWSFAEDEFLDTAASTRVIDSLGPKTWTDSSLALTRRGQEQIVVPSDGYPMLLAYRTDLFREAGLVAPTDYAKVRTAAERLTGGGRFGISIATDASDAFTQQTFEMLALGNDCQLVDDAGAVTLDSPQCAATIELYDQLGRDFSPPGTQSVDSTRASYFAGQSGMILWSSFLLDELAGLRDDAMPSCPECEERTWLARNTGIVPLVSGPDAAGDAAPYGEVTSWAITSQASSADAEELVRFMLTDGYAGWLDMAPEGKVPVRLGEPDDPRRYLDAWADLPAGVDTELPLREVYPPEVIDQLVTGSSELDRWALAQGRGDVLGPLSAELPISRVIADMTSGAIGPAEAQQQMQESVVEMAER</sequence>
<dbReference type="Pfam" id="PF01547">
    <property type="entry name" value="SBP_bac_1"/>
    <property type="match status" value="1"/>
</dbReference>
<protein>
    <submittedName>
        <fullName evidence="5">Multiple sugar transport system substrate-binding protein</fullName>
    </submittedName>
</protein>
<dbReference type="AlphaFoldDB" id="A0A7Z0D9L2"/>
<feature type="chain" id="PRO_5039563527" evidence="4">
    <location>
        <begin position="20"/>
        <end position="458"/>
    </location>
</feature>
<dbReference type="InterPro" id="IPR006059">
    <property type="entry name" value="SBP"/>
</dbReference>
<proteinExistence type="inferred from homology"/>
<dbReference type="Proteomes" id="UP000527616">
    <property type="component" value="Unassembled WGS sequence"/>
</dbReference>
<reference evidence="5 6" key="1">
    <citation type="submission" date="2020-07" db="EMBL/GenBank/DDBJ databases">
        <title>Sequencing the genomes of 1000 actinobacteria strains.</title>
        <authorList>
            <person name="Klenk H.-P."/>
        </authorList>
    </citation>
    <scope>NUCLEOTIDE SEQUENCE [LARGE SCALE GENOMIC DNA]</scope>
    <source>
        <strain evidence="5 6">DSM 103164</strain>
    </source>
</reference>
<comment type="caution">
    <text evidence="5">The sequence shown here is derived from an EMBL/GenBank/DDBJ whole genome shotgun (WGS) entry which is preliminary data.</text>
</comment>
<evidence type="ECO:0000256" key="3">
    <source>
        <dbReference type="ARBA" id="ARBA00022729"/>
    </source>
</evidence>
<name>A0A7Z0D9L2_9ACTN</name>
<dbReference type="PROSITE" id="PS51257">
    <property type="entry name" value="PROKAR_LIPOPROTEIN"/>
    <property type="match status" value="1"/>
</dbReference>
<gene>
    <name evidence="5" type="ORF">GGQ54_002022</name>
</gene>
<dbReference type="SUPFAM" id="SSF53850">
    <property type="entry name" value="Periplasmic binding protein-like II"/>
    <property type="match status" value="1"/>
</dbReference>
<evidence type="ECO:0000256" key="2">
    <source>
        <dbReference type="ARBA" id="ARBA00022448"/>
    </source>
</evidence>
<keyword evidence="2" id="KW-0813">Transport</keyword>
<evidence type="ECO:0000256" key="1">
    <source>
        <dbReference type="ARBA" id="ARBA00008520"/>
    </source>
</evidence>
<feature type="signal peptide" evidence="4">
    <location>
        <begin position="1"/>
        <end position="19"/>
    </location>
</feature>
<organism evidence="5 6">
    <name type="scientific">Naumannella cuiyingiana</name>
    <dbReference type="NCBI Taxonomy" id="1347891"/>
    <lineage>
        <taxon>Bacteria</taxon>
        <taxon>Bacillati</taxon>
        <taxon>Actinomycetota</taxon>
        <taxon>Actinomycetes</taxon>
        <taxon>Propionibacteriales</taxon>
        <taxon>Propionibacteriaceae</taxon>
        <taxon>Naumannella</taxon>
    </lineage>
</organism>
<dbReference type="InterPro" id="IPR050490">
    <property type="entry name" value="Bact_solute-bd_prot1"/>
</dbReference>
<evidence type="ECO:0000256" key="4">
    <source>
        <dbReference type="SAM" id="SignalP"/>
    </source>
</evidence>
<evidence type="ECO:0000313" key="6">
    <source>
        <dbReference type="Proteomes" id="UP000527616"/>
    </source>
</evidence>
<dbReference type="Gene3D" id="3.40.190.10">
    <property type="entry name" value="Periplasmic binding protein-like II"/>
    <property type="match status" value="1"/>
</dbReference>
<evidence type="ECO:0000313" key="5">
    <source>
        <dbReference type="EMBL" id="NYI71462.1"/>
    </source>
</evidence>
<keyword evidence="6" id="KW-1185">Reference proteome</keyword>
<keyword evidence="3 4" id="KW-0732">Signal</keyword>
<comment type="similarity">
    <text evidence="1">Belongs to the bacterial solute-binding protein 1 family.</text>
</comment>